<keyword evidence="14" id="KW-1185">Reference proteome</keyword>
<dbReference type="AlphaFoldDB" id="A0A919WFC6"/>
<dbReference type="InterPro" id="IPR046826">
    <property type="entry name" value="PDH_N"/>
</dbReference>
<dbReference type="GO" id="GO:0008977">
    <property type="term" value="F:prephenate dehydrogenase (NAD+) activity"/>
    <property type="evidence" value="ECO:0007669"/>
    <property type="project" value="UniProtKB-EC"/>
</dbReference>
<keyword evidence="9" id="KW-0057">Aromatic amino acid biosynthesis</keyword>
<evidence type="ECO:0000313" key="13">
    <source>
        <dbReference type="EMBL" id="GIN60747.1"/>
    </source>
</evidence>
<dbReference type="PROSITE" id="PS51176">
    <property type="entry name" value="PDH_ADH"/>
    <property type="match status" value="1"/>
</dbReference>
<evidence type="ECO:0000313" key="14">
    <source>
        <dbReference type="Proteomes" id="UP000682111"/>
    </source>
</evidence>
<dbReference type="PANTHER" id="PTHR21363:SF0">
    <property type="entry name" value="PREPHENATE DEHYDROGENASE [NADP(+)]"/>
    <property type="match status" value="1"/>
</dbReference>
<dbReference type="InterPro" id="IPR046825">
    <property type="entry name" value="PDH_C"/>
</dbReference>
<dbReference type="GO" id="GO:0006571">
    <property type="term" value="P:tyrosine biosynthetic process"/>
    <property type="evidence" value="ECO:0007669"/>
    <property type="project" value="UniProtKB-KW"/>
</dbReference>
<organism evidence="13 14">
    <name type="scientific">Robertmurraya siralis</name>
    <dbReference type="NCBI Taxonomy" id="77777"/>
    <lineage>
        <taxon>Bacteria</taxon>
        <taxon>Bacillati</taxon>
        <taxon>Bacillota</taxon>
        <taxon>Bacilli</taxon>
        <taxon>Bacillales</taxon>
        <taxon>Bacillaceae</taxon>
        <taxon>Robertmurraya</taxon>
    </lineage>
</organism>
<evidence type="ECO:0000259" key="12">
    <source>
        <dbReference type="PROSITE" id="PS51671"/>
    </source>
</evidence>
<dbReference type="Gene3D" id="1.10.3660.10">
    <property type="entry name" value="6-phosphogluconate dehydrogenase C-terminal like domain"/>
    <property type="match status" value="1"/>
</dbReference>
<evidence type="ECO:0000256" key="5">
    <source>
        <dbReference type="ARBA" id="ARBA00022498"/>
    </source>
</evidence>
<dbReference type="PANTHER" id="PTHR21363">
    <property type="entry name" value="PREPHENATE DEHYDROGENASE"/>
    <property type="match status" value="1"/>
</dbReference>
<dbReference type="GO" id="GO:0070403">
    <property type="term" value="F:NAD+ binding"/>
    <property type="evidence" value="ECO:0007669"/>
    <property type="project" value="InterPro"/>
</dbReference>
<dbReference type="EC" id="1.3.1.12" evidence="3"/>
<evidence type="ECO:0000256" key="6">
    <source>
        <dbReference type="ARBA" id="ARBA00022605"/>
    </source>
</evidence>
<dbReference type="InterPro" id="IPR008927">
    <property type="entry name" value="6-PGluconate_DH-like_C_sf"/>
</dbReference>
<dbReference type="CDD" id="cd04909">
    <property type="entry name" value="ACT_PDH-BS"/>
    <property type="match status" value="1"/>
</dbReference>
<comment type="catalytic activity">
    <reaction evidence="10">
        <text>prephenate + NAD(+) = 3-(4-hydroxyphenyl)pyruvate + CO2 + NADH</text>
        <dbReference type="Rhea" id="RHEA:13869"/>
        <dbReference type="ChEBI" id="CHEBI:16526"/>
        <dbReference type="ChEBI" id="CHEBI:29934"/>
        <dbReference type="ChEBI" id="CHEBI:36242"/>
        <dbReference type="ChEBI" id="CHEBI:57540"/>
        <dbReference type="ChEBI" id="CHEBI:57945"/>
        <dbReference type="EC" id="1.3.1.12"/>
    </reaction>
</comment>
<dbReference type="Pfam" id="PF01842">
    <property type="entry name" value="ACT"/>
    <property type="match status" value="1"/>
</dbReference>
<dbReference type="GO" id="GO:0004665">
    <property type="term" value="F:prephenate dehydrogenase (NADP+) activity"/>
    <property type="evidence" value="ECO:0007669"/>
    <property type="project" value="InterPro"/>
</dbReference>
<dbReference type="SUPFAM" id="SSF48179">
    <property type="entry name" value="6-phosphogluconate dehydrogenase C-terminal domain-like"/>
    <property type="match status" value="1"/>
</dbReference>
<comment type="pathway">
    <text evidence="1">Amino-acid biosynthesis; L-tyrosine biosynthesis; (4-hydroxyphenyl)pyruvate from prephenate (NAD(+) route): step 1/1.</text>
</comment>
<dbReference type="Gene3D" id="3.40.50.720">
    <property type="entry name" value="NAD(P)-binding Rossmann-like Domain"/>
    <property type="match status" value="1"/>
</dbReference>
<reference evidence="13" key="1">
    <citation type="submission" date="2021-03" db="EMBL/GenBank/DDBJ databases">
        <title>Antimicrobial resistance genes in bacteria isolated from Japanese honey, and their potential for conferring macrolide and lincosamide resistance in the American foulbrood pathogen Paenibacillus larvae.</title>
        <authorList>
            <person name="Okamoto M."/>
            <person name="Kumagai M."/>
            <person name="Kanamori H."/>
            <person name="Takamatsu D."/>
        </authorList>
    </citation>
    <scope>NUCLEOTIDE SEQUENCE</scope>
    <source>
        <strain evidence="13">J27TS8</strain>
    </source>
</reference>
<evidence type="ECO:0000256" key="8">
    <source>
        <dbReference type="ARBA" id="ARBA00023027"/>
    </source>
</evidence>
<keyword evidence="6" id="KW-0028">Amino-acid biosynthesis</keyword>
<name>A0A919WFC6_9BACI</name>
<evidence type="ECO:0000256" key="9">
    <source>
        <dbReference type="ARBA" id="ARBA00023141"/>
    </source>
</evidence>
<sequence>MKAGVPLKGRVFIIGLGLIGGSLALCIKAEHPKAKIIGYDINKKQTRLAAMLGVVDEVAEEIETGAAEADLILIATPVKKIETMIEQLCHLSLKQGVIISDAGSTKVEIVKKAACLRDKGYTFVGGHPMAGSHKSGVQAAKSILFENAFYLLTPETDTDPEALESLKMWLKGTKARFLQVHPAEHDYLTGVISHFPHVIAASLVHQAERTSRTQSLVTRLAAGGFRDITRIASSSPHMWKDISLHNKDVLLQLFTDWQEEMARVANMLRAENEEALLQYFSRAKQFRDEMPVKEKGAIPAFYDLFVDVPDYPGVISEITGYLAKENINLTNIRIRETREEVYGILVISFQTEEDRERAEQCIRHYTNYETSTGI</sequence>
<dbReference type="NCBIfam" id="NF005107">
    <property type="entry name" value="PRK06545.1-5"/>
    <property type="match status" value="1"/>
</dbReference>
<dbReference type="SUPFAM" id="SSF51735">
    <property type="entry name" value="NAD(P)-binding Rossmann-fold domains"/>
    <property type="match status" value="1"/>
</dbReference>
<evidence type="ECO:0000256" key="7">
    <source>
        <dbReference type="ARBA" id="ARBA00023002"/>
    </source>
</evidence>
<feature type="domain" description="Prephenate/arogenate dehydrogenase" evidence="11">
    <location>
        <begin position="9"/>
        <end position="298"/>
    </location>
</feature>
<evidence type="ECO:0000256" key="3">
    <source>
        <dbReference type="ARBA" id="ARBA00012068"/>
    </source>
</evidence>
<dbReference type="FunFam" id="3.40.50.720:FF:000208">
    <property type="entry name" value="Prephenate dehydrogenase"/>
    <property type="match status" value="1"/>
</dbReference>
<keyword evidence="5" id="KW-0827">Tyrosine biosynthesis</keyword>
<protein>
    <recommendedName>
        <fullName evidence="4">Prephenate dehydrogenase</fullName>
        <ecNumber evidence="3">1.3.1.12</ecNumber>
    </recommendedName>
</protein>
<evidence type="ECO:0000256" key="2">
    <source>
        <dbReference type="ARBA" id="ARBA00007964"/>
    </source>
</evidence>
<dbReference type="Gene3D" id="3.30.70.260">
    <property type="match status" value="1"/>
</dbReference>
<dbReference type="PROSITE" id="PS51671">
    <property type="entry name" value="ACT"/>
    <property type="match status" value="1"/>
</dbReference>
<evidence type="ECO:0000259" key="11">
    <source>
        <dbReference type="PROSITE" id="PS51176"/>
    </source>
</evidence>
<evidence type="ECO:0000256" key="4">
    <source>
        <dbReference type="ARBA" id="ARBA00016891"/>
    </source>
</evidence>
<dbReference type="FunFam" id="1.10.3660.10:FF:000003">
    <property type="entry name" value="Prephenate dehydrogenase"/>
    <property type="match status" value="1"/>
</dbReference>
<dbReference type="InterPro" id="IPR003099">
    <property type="entry name" value="Prephen_DH"/>
</dbReference>
<dbReference type="InterPro" id="IPR036291">
    <property type="entry name" value="NAD(P)-bd_dom_sf"/>
</dbReference>
<dbReference type="InterPro" id="IPR045865">
    <property type="entry name" value="ACT-like_dom_sf"/>
</dbReference>
<dbReference type="InterPro" id="IPR002912">
    <property type="entry name" value="ACT_dom"/>
</dbReference>
<dbReference type="Pfam" id="PF20463">
    <property type="entry name" value="PDH_C"/>
    <property type="match status" value="1"/>
</dbReference>
<dbReference type="EMBL" id="BORC01000001">
    <property type="protein sequence ID" value="GIN60747.1"/>
    <property type="molecule type" value="Genomic_DNA"/>
</dbReference>
<proteinExistence type="inferred from homology"/>
<evidence type="ECO:0000256" key="10">
    <source>
        <dbReference type="ARBA" id="ARBA00049260"/>
    </source>
</evidence>
<comment type="similarity">
    <text evidence="2">Belongs to the prephenate/arogenate dehydrogenase family.</text>
</comment>
<feature type="domain" description="ACT" evidence="12">
    <location>
        <begin position="303"/>
        <end position="374"/>
    </location>
</feature>
<gene>
    <name evidence="13" type="primary">tyrA</name>
    <name evidence="13" type="ORF">J27TS8_07400</name>
</gene>
<comment type="caution">
    <text evidence="13">The sequence shown here is derived from an EMBL/GenBank/DDBJ whole genome shotgun (WGS) entry which is preliminary data.</text>
</comment>
<keyword evidence="7" id="KW-0560">Oxidoreductase</keyword>
<evidence type="ECO:0000256" key="1">
    <source>
        <dbReference type="ARBA" id="ARBA00005067"/>
    </source>
</evidence>
<dbReference type="SUPFAM" id="SSF55021">
    <property type="entry name" value="ACT-like"/>
    <property type="match status" value="1"/>
</dbReference>
<keyword evidence="8" id="KW-0520">NAD</keyword>
<accession>A0A919WFC6</accession>
<dbReference type="InterPro" id="IPR050812">
    <property type="entry name" value="Preph/Arog_dehydrog"/>
</dbReference>
<dbReference type="Pfam" id="PF02153">
    <property type="entry name" value="PDH_N"/>
    <property type="match status" value="1"/>
</dbReference>
<dbReference type="Proteomes" id="UP000682111">
    <property type="component" value="Unassembled WGS sequence"/>
</dbReference>